<reference evidence="2" key="1">
    <citation type="journal article" date="2023" name="Science">
        <title>Genome structures resolve the early diversification of teleost fishes.</title>
        <authorList>
            <person name="Parey E."/>
            <person name="Louis A."/>
            <person name="Montfort J."/>
            <person name="Bouchez O."/>
            <person name="Roques C."/>
            <person name="Iampietro C."/>
            <person name="Lluch J."/>
            <person name="Castinel A."/>
            <person name="Donnadieu C."/>
            <person name="Desvignes T."/>
            <person name="Floi Bucao C."/>
            <person name="Jouanno E."/>
            <person name="Wen M."/>
            <person name="Mejri S."/>
            <person name="Dirks R."/>
            <person name="Jansen H."/>
            <person name="Henkel C."/>
            <person name="Chen W.J."/>
            <person name="Zahm M."/>
            <person name="Cabau C."/>
            <person name="Klopp C."/>
            <person name="Thompson A.W."/>
            <person name="Robinson-Rechavi M."/>
            <person name="Braasch I."/>
            <person name="Lecointre G."/>
            <person name="Bobe J."/>
            <person name="Postlethwait J.H."/>
            <person name="Berthelot C."/>
            <person name="Roest Crollius H."/>
            <person name="Guiguen Y."/>
        </authorList>
    </citation>
    <scope>NUCLEOTIDE SEQUENCE</scope>
    <source>
        <strain evidence="2">WJC10195</strain>
    </source>
</reference>
<dbReference type="Proteomes" id="UP001152622">
    <property type="component" value="Unassembled WGS sequence"/>
</dbReference>
<gene>
    <name evidence="2" type="ORF">SKAU_G00430030</name>
</gene>
<proteinExistence type="predicted"/>
<sequence>MGLAFSFKNKPPIGPEPSDLGSFTPIHVRSWQAEIAADWPARVERGGPTVGACCSFAAERGSGGASARLLPRRRVLPMRPQGWSDNRQVGTLICSF</sequence>
<accession>A0A9Q1E4C9</accession>
<dbReference type="AlphaFoldDB" id="A0A9Q1E4C9"/>
<protein>
    <submittedName>
        <fullName evidence="2">Uncharacterized protein</fullName>
    </submittedName>
</protein>
<keyword evidence="3" id="KW-1185">Reference proteome</keyword>
<evidence type="ECO:0000313" key="2">
    <source>
        <dbReference type="EMBL" id="KAJ8332017.1"/>
    </source>
</evidence>
<name>A0A9Q1E4C9_SYNKA</name>
<evidence type="ECO:0000256" key="1">
    <source>
        <dbReference type="SAM" id="MobiDB-lite"/>
    </source>
</evidence>
<evidence type="ECO:0000313" key="3">
    <source>
        <dbReference type="Proteomes" id="UP001152622"/>
    </source>
</evidence>
<comment type="caution">
    <text evidence="2">The sequence shown here is derived from an EMBL/GenBank/DDBJ whole genome shotgun (WGS) entry which is preliminary data.</text>
</comment>
<dbReference type="EMBL" id="JAINUF010000060">
    <property type="protein sequence ID" value="KAJ8332017.1"/>
    <property type="molecule type" value="Genomic_DNA"/>
</dbReference>
<feature type="region of interest" description="Disordered" evidence="1">
    <location>
        <begin position="1"/>
        <end position="21"/>
    </location>
</feature>
<organism evidence="2 3">
    <name type="scientific">Synaphobranchus kaupii</name>
    <name type="common">Kaup's arrowtooth eel</name>
    <dbReference type="NCBI Taxonomy" id="118154"/>
    <lineage>
        <taxon>Eukaryota</taxon>
        <taxon>Metazoa</taxon>
        <taxon>Chordata</taxon>
        <taxon>Craniata</taxon>
        <taxon>Vertebrata</taxon>
        <taxon>Euteleostomi</taxon>
        <taxon>Actinopterygii</taxon>
        <taxon>Neopterygii</taxon>
        <taxon>Teleostei</taxon>
        <taxon>Anguilliformes</taxon>
        <taxon>Synaphobranchidae</taxon>
        <taxon>Synaphobranchus</taxon>
    </lineage>
</organism>